<accession>A0AAV0RH33</accession>
<dbReference type="Proteomes" id="UP001154282">
    <property type="component" value="Unassembled WGS sequence"/>
</dbReference>
<dbReference type="PANTHER" id="PTHR31865">
    <property type="entry name" value="OSJNBA0071G03.3 PROTEIN"/>
    <property type="match status" value="1"/>
</dbReference>
<feature type="region of interest" description="Disordered" evidence="1">
    <location>
        <begin position="1"/>
        <end position="57"/>
    </location>
</feature>
<keyword evidence="3" id="KW-1185">Reference proteome</keyword>
<evidence type="ECO:0000256" key="1">
    <source>
        <dbReference type="SAM" id="MobiDB-lite"/>
    </source>
</evidence>
<dbReference type="AlphaFoldDB" id="A0AAV0RH33"/>
<proteinExistence type="predicted"/>
<protein>
    <submittedName>
        <fullName evidence="2">Uncharacterized protein</fullName>
    </submittedName>
</protein>
<dbReference type="PANTHER" id="PTHR31865:SF22">
    <property type="entry name" value="DUF1685 FAMILY PROTEIN"/>
    <property type="match status" value="1"/>
</dbReference>
<evidence type="ECO:0000313" key="3">
    <source>
        <dbReference type="Proteomes" id="UP001154282"/>
    </source>
</evidence>
<dbReference type="Pfam" id="PF07939">
    <property type="entry name" value="DUF1685"/>
    <property type="match status" value="1"/>
</dbReference>
<evidence type="ECO:0000313" key="2">
    <source>
        <dbReference type="EMBL" id="CAI0556928.1"/>
    </source>
</evidence>
<organism evidence="2 3">
    <name type="scientific">Linum tenue</name>
    <dbReference type="NCBI Taxonomy" id="586396"/>
    <lineage>
        <taxon>Eukaryota</taxon>
        <taxon>Viridiplantae</taxon>
        <taxon>Streptophyta</taxon>
        <taxon>Embryophyta</taxon>
        <taxon>Tracheophyta</taxon>
        <taxon>Spermatophyta</taxon>
        <taxon>Magnoliopsida</taxon>
        <taxon>eudicotyledons</taxon>
        <taxon>Gunneridae</taxon>
        <taxon>Pentapetalae</taxon>
        <taxon>rosids</taxon>
        <taxon>fabids</taxon>
        <taxon>Malpighiales</taxon>
        <taxon>Linaceae</taxon>
        <taxon>Linum</taxon>
    </lineage>
</organism>
<reference evidence="2" key="1">
    <citation type="submission" date="2022-08" db="EMBL/GenBank/DDBJ databases">
        <authorList>
            <person name="Gutierrez-Valencia J."/>
        </authorList>
    </citation>
    <scope>NUCLEOTIDE SEQUENCE</scope>
</reference>
<sequence>MAEFKITQPELAAPSQRQRPHLRKILSWSPETGREEVWRRRKGNHNQKSASRSRLGRSVTDEDLDELKACIELGFGFEPDSPDLDPRLSDALPALGFYCAVNRQYNEIILSRTSSDSSISSDGSASVVVDPELSFFFWVGLGEDAETVKTRLRQWARVVACSVKQLAGSQQINKTD</sequence>
<comment type="caution">
    <text evidence="2">The sequence shown here is derived from an EMBL/GenBank/DDBJ whole genome shotgun (WGS) entry which is preliminary data.</text>
</comment>
<dbReference type="InterPro" id="IPR012881">
    <property type="entry name" value="DUF1685"/>
</dbReference>
<gene>
    <name evidence="2" type="ORF">LITE_LOCUS48147</name>
</gene>
<name>A0AAV0RH33_9ROSI</name>
<dbReference type="EMBL" id="CAMGYJ010000011">
    <property type="protein sequence ID" value="CAI0556928.1"/>
    <property type="molecule type" value="Genomic_DNA"/>
</dbReference>